<dbReference type="AlphaFoldDB" id="A0A2G9HBJ6"/>
<dbReference type="GO" id="GO:0005615">
    <property type="term" value="C:extracellular space"/>
    <property type="evidence" value="ECO:0007669"/>
    <property type="project" value="TreeGrafter"/>
</dbReference>
<comment type="similarity">
    <text evidence="1 2">Belongs to the peptidase M14 family.</text>
</comment>
<feature type="chain" id="PRO_5013849753" evidence="3">
    <location>
        <begin position="29"/>
        <end position="253"/>
    </location>
</feature>
<keyword evidence="5" id="KW-0378">Hydrolase</keyword>
<dbReference type="GO" id="GO:0004181">
    <property type="term" value="F:metallocarboxypeptidase activity"/>
    <property type="evidence" value="ECO:0007669"/>
    <property type="project" value="UniProtKB-EC"/>
</dbReference>
<comment type="caution">
    <text evidence="5">The sequence shown here is derived from an EMBL/GenBank/DDBJ whole genome shotgun (WGS) entry which is preliminary data.</text>
</comment>
<feature type="domain" description="Peptidase M14" evidence="4">
    <location>
        <begin position="78"/>
        <end position="253"/>
    </location>
</feature>
<dbReference type="Proteomes" id="UP000231279">
    <property type="component" value="Unassembled WGS sequence"/>
</dbReference>
<reference evidence="6" key="1">
    <citation type="journal article" date="2018" name="Gigascience">
        <title>Genome assembly of the Pink Ipe (Handroanthus impetiginosus, Bignoniaceae), a highly valued, ecologically keystone Neotropical timber forest tree.</title>
        <authorList>
            <person name="Silva-Junior O.B."/>
            <person name="Grattapaglia D."/>
            <person name="Novaes E."/>
            <person name="Collevatti R.G."/>
        </authorList>
    </citation>
    <scope>NUCLEOTIDE SEQUENCE [LARGE SCALE GENOMIC DNA]</scope>
    <source>
        <strain evidence="6">cv. UFG-1</strain>
    </source>
</reference>
<evidence type="ECO:0000313" key="5">
    <source>
        <dbReference type="EMBL" id="PIN14901.1"/>
    </source>
</evidence>
<dbReference type="SMART" id="SM00631">
    <property type="entry name" value="Zn_pept"/>
    <property type="match status" value="1"/>
</dbReference>
<evidence type="ECO:0000256" key="3">
    <source>
        <dbReference type="SAM" id="SignalP"/>
    </source>
</evidence>
<dbReference type="OrthoDB" id="903054at2759"/>
<dbReference type="GO" id="GO:0006518">
    <property type="term" value="P:peptide metabolic process"/>
    <property type="evidence" value="ECO:0007669"/>
    <property type="project" value="TreeGrafter"/>
</dbReference>
<dbReference type="GO" id="GO:0016485">
    <property type="term" value="P:protein processing"/>
    <property type="evidence" value="ECO:0007669"/>
    <property type="project" value="TreeGrafter"/>
</dbReference>
<proteinExistence type="inferred from homology"/>
<evidence type="ECO:0000259" key="4">
    <source>
        <dbReference type="PROSITE" id="PS52035"/>
    </source>
</evidence>
<keyword evidence="5" id="KW-0645">Protease</keyword>
<evidence type="ECO:0000256" key="1">
    <source>
        <dbReference type="ARBA" id="ARBA00005988"/>
    </source>
</evidence>
<comment type="caution">
    <text evidence="2">Lacks conserved residue(s) required for the propagation of feature annotation.</text>
</comment>
<dbReference type="InterPro" id="IPR000834">
    <property type="entry name" value="Peptidase_M14"/>
</dbReference>
<evidence type="ECO:0000313" key="6">
    <source>
        <dbReference type="Proteomes" id="UP000231279"/>
    </source>
</evidence>
<sequence length="253" mass="29001">MKDYEHSMLLSLLLLSLNFCYLFHFSIGGGGGGAFHQSDRLDYADDSYGRSARRLFAKDNFQMSEEEHLQKLENLAQGYMSNSELEKAMKELNGRCSNISRIYSIGKSVLGFPLWVMEISDKPGQKEAEPAFKFIGNVHGDEPVGRELLLLLANWICENYMKDPLATLIVDNIHLHMLPSMNPDGFALRRRGNANNIDLNRDFPDQFFPMNDDLDLRQPETKAIMNWLEEIHFIRQSAWGSASCKLSMGWDRR</sequence>
<dbReference type="Pfam" id="PF00246">
    <property type="entry name" value="Peptidase_M14"/>
    <property type="match status" value="1"/>
</dbReference>
<dbReference type="PRINTS" id="PR00765">
    <property type="entry name" value="CRBOXYPTASEA"/>
</dbReference>
<accession>A0A2G9HBJ6</accession>
<dbReference type="Gene3D" id="3.40.630.10">
    <property type="entry name" value="Zn peptidases"/>
    <property type="match status" value="1"/>
</dbReference>
<keyword evidence="5" id="KW-0121">Carboxypeptidase</keyword>
<evidence type="ECO:0000256" key="2">
    <source>
        <dbReference type="PROSITE-ProRule" id="PRU01379"/>
    </source>
</evidence>
<dbReference type="InterPro" id="IPR057246">
    <property type="entry name" value="CARBOXYPEPT_ZN_1"/>
</dbReference>
<dbReference type="EC" id="3.4.17.22" evidence="5"/>
<organism evidence="5 6">
    <name type="scientific">Handroanthus impetiginosus</name>
    <dbReference type="NCBI Taxonomy" id="429701"/>
    <lineage>
        <taxon>Eukaryota</taxon>
        <taxon>Viridiplantae</taxon>
        <taxon>Streptophyta</taxon>
        <taxon>Embryophyta</taxon>
        <taxon>Tracheophyta</taxon>
        <taxon>Spermatophyta</taxon>
        <taxon>Magnoliopsida</taxon>
        <taxon>eudicotyledons</taxon>
        <taxon>Gunneridae</taxon>
        <taxon>Pentapetalae</taxon>
        <taxon>asterids</taxon>
        <taxon>lamiids</taxon>
        <taxon>Lamiales</taxon>
        <taxon>Bignoniaceae</taxon>
        <taxon>Crescentiina</taxon>
        <taxon>Tabebuia alliance</taxon>
        <taxon>Handroanthus</taxon>
    </lineage>
</organism>
<name>A0A2G9HBJ6_9LAMI</name>
<dbReference type="InterPro" id="IPR050753">
    <property type="entry name" value="Peptidase_M14_domain"/>
</dbReference>
<dbReference type="SUPFAM" id="SSF53187">
    <property type="entry name" value="Zn-dependent exopeptidases"/>
    <property type="match status" value="1"/>
</dbReference>
<dbReference type="EMBL" id="NKXS01002186">
    <property type="protein sequence ID" value="PIN14901.1"/>
    <property type="molecule type" value="Genomic_DNA"/>
</dbReference>
<dbReference type="STRING" id="429701.A0A2G9HBJ6"/>
<gene>
    <name evidence="5" type="ORF">CDL12_12463</name>
</gene>
<dbReference type="PROSITE" id="PS52035">
    <property type="entry name" value="PEPTIDASE_M14"/>
    <property type="match status" value="1"/>
</dbReference>
<dbReference type="PANTHER" id="PTHR11532:SF57">
    <property type="entry name" value="CARBOXYPEPTIDASE D, B"/>
    <property type="match status" value="1"/>
</dbReference>
<feature type="signal peptide" evidence="3">
    <location>
        <begin position="1"/>
        <end position="28"/>
    </location>
</feature>
<dbReference type="GO" id="GO:0008270">
    <property type="term" value="F:zinc ion binding"/>
    <property type="evidence" value="ECO:0007669"/>
    <property type="project" value="InterPro"/>
</dbReference>
<protein>
    <submittedName>
        <fullName evidence="5">Metallocarboxypeptidase D</fullName>
        <ecNumber evidence="5">3.4.17.22</ecNumber>
    </submittedName>
</protein>
<dbReference type="PANTHER" id="PTHR11532">
    <property type="entry name" value="PROTEASE M14 CARBOXYPEPTIDASE"/>
    <property type="match status" value="1"/>
</dbReference>
<dbReference type="PROSITE" id="PS00132">
    <property type="entry name" value="CARBOXYPEPT_ZN_1"/>
    <property type="match status" value="1"/>
</dbReference>
<keyword evidence="3" id="KW-0732">Signal</keyword>
<keyword evidence="6" id="KW-1185">Reference proteome</keyword>